<dbReference type="RefSeq" id="WP_302714671.1">
    <property type="nucleotide sequence ID" value="NZ_JAULRT010000062.1"/>
</dbReference>
<gene>
    <name evidence="2" type="ORF">QWI16_16185</name>
</gene>
<evidence type="ECO:0008006" key="4">
    <source>
        <dbReference type="Google" id="ProtNLM"/>
    </source>
</evidence>
<keyword evidence="1" id="KW-0812">Transmembrane</keyword>
<evidence type="ECO:0000313" key="2">
    <source>
        <dbReference type="EMBL" id="MDO3383722.1"/>
    </source>
</evidence>
<evidence type="ECO:0000313" key="3">
    <source>
        <dbReference type="Proteomes" id="UP001168380"/>
    </source>
</evidence>
<feature type="transmembrane region" description="Helical" evidence="1">
    <location>
        <begin position="7"/>
        <end position="25"/>
    </location>
</feature>
<feature type="transmembrane region" description="Helical" evidence="1">
    <location>
        <begin position="37"/>
        <end position="55"/>
    </location>
</feature>
<proteinExistence type="predicted"/>
<sequence>MLRYLKIFSWLLFTFAIVGLLALVFGLEPTMTSARKAAGLMALQAAISSLILLGFRMNQSAQLPTKVLLYGGWSLIVLLVVVGQIWLNR</sequence>
<comment type="caution">
    <text evidence="2">The sequence shown here is derived from an EMBL/GenBank/DDBJ whole genome shotgun (WGS) entry which is preliminary data.</text>
</comment>
<dbReference type="Proteomes" id="UP001168380">
    <property type="component" value="Unassembled WGS sequence"/>
</dbReference>
<accession>A0ABT8TI10</accession>
<keyword evidence="1" id="KW-1133">Transmembrane helix</keyword>
<protein>
    <recommendedName>
        <fullName evidence="4">Oxidase</fullName>
    </recommendedName>
</protein>
<keyword evidence="1" id="KW-0472">Membrane</keyword>
<organism evidence="2 3">
    <name type="scientific">Gilvimarinus algae</name>
    <dbReference type="NCBI Taxonomy" id="3058037"/>
    <lineage>
        <taxon>Bacteria</taxon>
        <taxon>Pseudomonadati</taxon>
        <taxon>Pseudomonadota</taxon>
        <taxon>Gammaproteobacteria</taxon>
        <taxon>Cellvibrionales</taxon>
        <taxon>Cellvibrionaceae</taxon>
        <taxon>Gilvimarinus</taxon>
    </lineage>
</organism>
<reference evidence="2" key="1">
    <citation type="submission" date="2023-07" db="EMBL/GenBank/DDBJ databases">
        <title>Gilvimarinus algae sp. nov., isolated from the surface of Kelp.</title>
        <authorList>
            <person name="Sun Y.Y."/>
            <person name="Gong Y."/>
            <person name="Du Z.J."/>
        </authorList>
    </citation>
    <scope>NUCLEOTIDE SEQUENCE</scope>
    <source>
        <strain evidence="2">SDUM040014</strain>
    </source>
</reference>
<dbReference type="EMBL" id="JAULRT010000062">
    <property type="protein sequence ID" value="MDO3383722.1"/>
    <property type="molecule type" value="Genomic_DNA"/>
</dbReference>
<keyword evidence="3" id="KW-1185">Reference proteome</keyword>
<name>A0ABT8TI10_9GAMM</name>
<evidence type="ECO:0000256" key="1">
    <source>
        <dbReference type="SAM" id="Phobius"/>
    </source>
</evidence>
<feature type="transmembrane region" description="Helical" evidence="1">
    <location>
        <begin position="67"/>
        <end position="87"/>
    </location>
</feature>